<dbReference type="EMBL" id="AVOT02088833">
    <property type="protein sequence ID" value="MBW0571790.1"/>
    <property type="molecule type" value="Genomic_DNA"/>
</dbReference>
<dbReference type="Proteomes" id="UP000765509">
    <property type="component" value="Unassembled WGS sequence"/>
</dbReference>
<dbReference type="CDD" id="cd01647">
    <property type="entry name" value="RT_LTR"/>
    <property type="match status" value="1"/>
</dbReference>
<dbReference type="InterPro" id="IPR000477">
    <property type="entry name" value="RT_dom"/>
</dbReference>
<protein>
    <recommendedName>
        <fullName evidence="1">Reverse transcriptase domain-containing protein</fullName>
    </recommendedName>
</protein>
<dbReference type="Gene3D" id="3.10.10.10">
    <property type="entry name" value="HIV Type 1 Reverse Transcriptase, subunit A, domain 1"/>
    <property type="match status" value="1"/>
</dbReference>
<dbReference type="InterPro" id="IPR053134">
    <property type="entry name" value="RNA-dir_DNA_polymerase"/>
</dbReference>
<dbReference type="PANTHER" id="PTHR24559">
    <property type="entry name" value="TRANSPOSON TY3-I GAG-POL POLYPROTEIN"/>
    <property type="match status" value="1"/>
</dbReference>
<evidence type="ECO:0000313" key="3">
    <source>
        <dbReference type="Proteomes" id="UP000765509"/>
    </source>
</evidence>
<dbReference type="InterPro" id="IPR043502">
    <property type="entry name" value="DNA/RNA_pol_sf"/>
</dbReference>
<dbReference type="Pfam" id="PF00078">
    <property type="entry name" value="RVT_1"/>
    <property type="match status" value="1"/>
</dbReference>
<accession>A0A9Q3PSK4</accession>
<evidence type="ECO:0000259" key="1">
    <source>
        <dbReference type="Pfam" id="PF00078"/>
    </source>
</evidence>
<name>A0A9Q3PSK4_9BASI</name>
<reference evidence="2" key="1">
    <citation type="submission" date="2021-03" db="EMBL/GenBank/DDBJ databases">
        <title>Draft genome sequence of rust myrtle Austropuccinia psidii MF-1, a brazilian biotype.</title>
        <authorList>
            <person name="Quecine M.C."/>
            <person name="Pachon D.M.R."/>
            <person name="Bonatelli M.L."/>
            <person name="Correr F.H."/>
            <person name="Franceschini L.M."/>
            <person name="Leite T.F."/>
            <person name="Margarido G.R.A."/>
            <person name="Almeida C.A."/>
            <person name="Ferrarezi J.A."/>
            <person name="Labate C.A."/>
        </authorList>
    </citation>
    <scope>NUCLEOTIDE SEQUENCE</scope>
    <source>
        <strain evidence="2">MF-1</strain>
    </source>
</reference>
<organism evidence="2 3">
    <name type="scientific">Austropuccinia psidii MF-1</name>
    <dbReference type="NCBI Taxonomy" id="1389203"/>
    <lineage>
        <taxon>Eukaryota</taxon>
        <taxon>Fungi</taxon>
        <taxon>Dikarya</taxon>
        <taxon>Basidiomycota</taxon>
        <taxon>Pucciniomycotina</taxon>
        <taxon>Pucciniomycetes</taxon>
        <taxon>Pucciniales</taxon>
        <taxon>Sphaerophragmiaceae</taxon>
        <taxon>Austropuccinia</taxon>
    </lineage>
</organism>
<evidence type="ECO:0000313" key="2">
    <source>
        <dbReference type="EMBL" id="MBW0571790.1"/>
    </source>
</evidence>
<keyword evidence="3" id="KW-1185">Reference proteome</keyword>
<proteinExistence type="predicted"/>
<comment type="caution">
    <text evidence="2">The sequence shown here is derived from an EMBL/GenBank/DDBJ whole genome shotgun (WGS) entry which is preliminary data.</text>
</comment>
<gene>
    <name evidence="2" type="ORF">O181_111505</name>
</gene>
<dbReference type="InterPro" id="IPR043128">
    <property type="entry name" value="Rev_trsase/Diguanyl_cyclase"/>
</dbReference>
<dbReference type="SUPFAM" id="SSF56672">
    <property type="entry name" value="DNA/RNA polymerases"/>
    <property type="match status" value="1"/>
</dbReference>
<sequence>MNEFRERQFSTTLISKPKLSLLKILRTNRPAFAIGEEPVGKIRGHDIELYLGVVRPYPPMLRGPPYPESLETMKEIQKHINELLEMDVIRKIGHNEIGEITTSVLITWNDGKSRSCGNFRALNNYKNADRYPIPSIPYALDKLAKARYITEMNCIKDFHQNGVNPNSMKLFRIIFHMSVYEYTSMLFGIKKAPDHFQRMMDTVFQEEILEGWLLVYIDDIIICS</sequence>
<dbReference type="Gene3D" id="3.30.70.270">
    <property type="match status" value="1"/>
</dbReference>
<dbReference type="AlphaFoldDB" id="A0A9Q3PSK4"/>
<feature type="domain" description="Reverse transcriptase" evidence="1">
    <location>
        <begin position="118"/>
        <end position="224"/>
    </location>
</feature>
<dbReference type="PANTHER" id="PTHR24559:SF444">
    <property type="entry name" value="REVERSE TRANSCRIPTASE DOMAIN-CONTAINING PROTEIN"/>
    <property type="match status" value="1"/>
</dbReference>